<evidence type="ECO:0000313" key="2">
    <source>
        <dbReference type="Proteomes" id="UP000611521"/>
    </source>
</evidence>
<organism evidence="1 2">
    <name type="scientific">Microbacterium commune</name>
    <dbReference type="NCBI Taxonomy" id="2762219"/>
    <lineage>
        <taxon>Bacteria</taxon>
        <taxon>Bacillati</taxon>
        <taxon>Actinomycetota</taxon>
        <taxon>Actinomycetes</taxon>
        <taxon>Micrococcales</taxon>
        <taxon>Microbacteriaceae</taxon>
        <taxon>Microbacterium</taxon>
    </lineage>
</organism>
<reference evidence="1 2" key="1">
    <citation type="submission" date="2020-08" db="EMBL/GenBank/DDBJ databases">
        <title>A Genomic Blueprint of the Chicken Gut Microbiome.</title>
        <authorList>
            <person name="Gilroy R."/>
            <person name="Ravi A."/>
            <person name="Getino M."/>
            <person name="Pursley I."/>
            <person name="Horton D.L."/>
            <person name="Alikhan N.-F."/>
            <person name="Baker D."/>
            <person name="Gharbi K."/>
            <person name="Hall N."/>
            <person name="Watson M."/>
            <person name="Adriaenssens E.M."/>
            <person name="Foster-Nyarko E."/>
            <person name="Jarju S."/>
            <person name="Secka A."/>
            <person name="Antonio M."/>
            <person name="Oren A."/>
            <person name="Chaudhuri R."/>
            <person name="La Ragione R.M."/>
            <person name="Hildebrand F."/>
            <person name="Pallen M.J."/>
        </authorList>
    </citation>
    <scope>NUCLEOTIDE SEQUENCE [LARGE SCALE GENOMIC DNA]</scope>
    <source>
        <strain evidence="1 2">Re1</strain>
    </source>
</reference>
<comment type="caution">
    <text evidence="1">The sequence shown here is derived from an EMBL/GenBank/DDBJ whole genome shotgun (WGS) entry which is preliminary data.</text>
</comment>
<dbReference type="RefSeq" id="WP_191712682.1">
    <property type="nucleotide sequence ID" value="NZ_JACSPX010000001.1"/>
</dbReference>
<sequence length="71" mass="7989">MSPSPDLRRFLAEMEFPATKDDLVREAIRDGLDRDDIAAIEQLRGYSYSARWQILTALRLGRPSADALVPA</sequence>
<evidence type="ECO:0000313" key="1">
    <source>
        <dbReference type="EMBL" id="MBD8012183.1"/>
    </source>
</evidence>
<gene>
    <name evidence="1" type="ORF">H9633_07695</name>
</gene>
<proteinExistence type="predicted"/>
<dbReference type="Proteomes" id="UP000611521">
    <property type="component" value="Unassembled WGS sequence"/>
</dbReference>
<dbReference type="EMBL" id="JACSPX010000001">
    <property type="protein sequence ID" value="MBD8012183.1"/>
    <property type="molecule type" value="Genomic_DNA"/>
</dbReference>
<dbReference type="InterPro" id="IPR021527">
    <property type="entry name" value="DUF2795"/>
</dbReference>
<dbReference type="Pfam" id="PF11387">
    <property type="entry name" value="DUF2795"/>
    <property type="match status" value="1"/>
</dbReference>
<name>A0ABR8W599_9MICO</name>
<keyword evidence="2" id="KW-1185">Reference proteome</keyword>
<accession>A0ABR8W599</accession>
<protein>
    <submittedName>
        <fullName evidence="1">DUF2795 domain-containing protein</fullName>
    </submittedName>
</protein>